<dbReference type="STRING" id="1453498.LG45_10955"/>
<evidence type="ECO:0000313" key="3">
    <source>
        <dbReference type="Proteomes" id="UP000029554"/>
    </source>
</evidence>
<evidence type="ECO:0000313" key="2">
    <source>
        <dbReference type="EMBL" id="KGD67635.1"/>
    </source>
</evidence>
<dbReference type="InterPro" id="IPR023393">
    <property type="entry name" value="START-like_dom_sf"/>
</dbReference>
<dbReference type="EMBL" id="JRHH01000004">
    <property type="protein sequence ID" value="KGD67635.1"/>
    <property type="molecule type" value="Genomic_DNA"/>
</dbReference>
<proteinExistence type="predicted"/>
<dbReference type="Gene3D" id="3.20.80.10">
    <property type="entry name" value="Regulatory factor, effector binding domain"/>
    <property type="match status" value="1"/>
</dbReference>
<keyword evidence="3" id="KW-1185">Reference proteome</keyword>
<organism evidence="2 3">
    <name type="scientific">Flavobacterium aquatile LMG 4008 = ATCC 11947</name>
    <dbReference type="NCBI Taxonomy" id="1453498"/>
    <lineage>
        <taxon>Bacteria</taxon>
        <taxon>Pseudomonadati</taxon>
        <taxon>Bacteroidota</taxon>
        <taxon>Flavobacteriia</taxon>
        <taxon>Flavobacteriales</taxon>
        <taxon>Flavobacteriaceae</taxon>
        <taxon>Flavobacterium</taxon>
    </lineage>
</organism>
<dbReference type="SUPFAM" id="SSF55136">
    <property type="entry name" value="Probable bacterial effector-binding domain"/>
    <property type="match status" value="1"/>
</dbReference>
<sequence length="369" mass="41864">MRILKYILLLVLLFFIGLSVFVSTQKANYDISRSKVIKTQKATVYNYVNDFKNWETFSSWIVDDKGTQLNYSNRTIGKNSFITWDGTDSDGKVTTLSFKQNDSISQKMISNGEEASITWKFKDTVGGTKVTLISLGKLDFKSKILAFFNGGIKSTVEDVYAKTLENLDKTLDFELNTFNIKVNAIVNRPGGFYLKQSITCKEKSVAKNLKIMIPKMELFFKKNNIVSTGKPFVIYNKYDKTNDIIGLSVCIPVRDSLRFSPGSDIEWANMLPFTAVKTTLTGDRSHTQKAWAKTFDFINKQKLVRNPSQQVIEIYRKGVEDEKQPSKWVTEIYVPVLPKVVPRKPTYSKPKDSTSVAKPATPLEETVNP</sequence>
<dbReference type="InterPro" id="IPR011256">
    <property type="entry name" value="Reg_factor_effector_dom_sf"/>
</dbReference>
<protein>
    <submittedName>
        <fullName evidence="2">Uncharacterized protein</fullName>
    </submittedName>
</protein>
<dbReference type="SUPFAM" id="SSF55961">
    <property type="entry name" value="Bet v1-like"/>
    <property type="match status" value="1"/>
</dbReference>
<comment type="caution">
    <text evidence="2">The sequence shown here is derived from an EMBL/GenBank/DDBJ whole genome shotgun (WGS) entry which is preliminary data.</text>
</comment>
<gene>
    <name evidence="2" type="ORF">LG45_10955</name>
</gene>
<evidence type="ECO:0000256" key="1">
    <source>
        <dbReference type="SAM" id="MobiDB-lite"/>
    </source>
</evidence>
<accession>A0A095UYL0</accession>
<dbReference type="Gene3D" id="3.30.530.20">
    <property type="match status" value="1"/>
</dbReference>
<feature type="region of interest" description="Disordered" evidence="1">
    <location>
        <begin position="343"/>
        <end position="369"/>
    </location>
</feature>
<dbReference type="Proteomes" id="UP000029554">
    <property type="component" value="Unassembled WGS sequence"/>
</dbReference>
<name>A0A095UYL0_9FLAO</name>
<dbReference type="eggNOG" id="COG4978">
    <property type="taxonomic scope" value="Bacteria"/>
</dbReference>
<dbReference type="OrthoDB" id="9807923at2"/>
<dbReference type="AlphaFoldDB" id="A0A095UYL0"/>
<dbReference type="RefSeq" id="WP_035127003.1">
    <property type="nucleotide sequence ID" value="NZ_JRHH01000004.1"/>
</dbReference>
<reference evidence="2 3" key="1">
    <citation type="submission" date="2014-09" db="EMBL/GenBank/DDBJ databases">
        <title>Whole Genome Shotgun of Flavobacterium aquatile LMG 4008.</title>
        <authorList>
            <person name="Gale A.N."/>
            <person name="Pipes S.E."/>
            <person name="Newman J.D."/>
        </authorList>
    </citation>
    <scope>NUCLEOTIDE SEQUENCE [LARGE SCALE GENOMIC DNA]</scope>
    <source>
        <strain evidence="2 3">LMG 4008</strain>
    </source>
</reference>